<name>A0A397TFT6_9GLOM</name>
<evidence type="ECO:0000313" key="2">
    <source>
        <dbReference type="Proteomes" id="UP000265703"/>
    </source>
</evidence>
<dbReference type="STRING" id="658196.A0A397TFT6"/>
<sequence>MTVAKTRILNGHITLFSWKIINVKESLTIQGLFEHIVDQYILQLKEEILENIEVRCSETKEQTGDEVELGCVISDIVSVFGGLFTFQIEIFSDENESQPANVFDILKNAVKKRHQPTFTFSQNPKMNDKLKLDILSYISSHKGGWTFDAVSIGKKFIRELSDAL</sequence>
<protein>
    <submittedName>
        <fullName evidence="1">Uncharacterized protein</fullName>
    </submittedName>
</protein>
<evidence type="ECO:0000313" key="1">
    <source>
        <dbReference type="EMBL" id="RIA93734.1"/>
    </source>
</evidence>
<proteinExistence type="predicted"/>
<reference evidence="1 2" key="1">
    <citation type="submission" date="2018-06" db="EMBL/GenBank/DDBJ databases">
        <title>Comparative genomics reveals the genomic features of Rhizophagus irregularis, R. cerebriforme, R. diaphanum and Gigaspora rosea, and their symbiotic lifestyle signature.</title>
        <authorList>
            <person name="Morin E."/>
            <person name="San Clemente H."/>
            <person name="Chen E.C.H."/>
            <person name="De La Providencia I."/>
            <person name="Hainaut M."/>
            <person name="Kuo A."/>
            <person name="Kohler A."/>
            <person name="Murat C."/>
            <person name="Tang N."/>
            <person name="Roy S."/>
            <person name="Loubradou J."/>
            <person name="Henrissat B."/>
            <person name="Grigoriev I.V."/>
            <person name="Corradi N."/>
            <person name="Roux C."/>
            <person name="Martin F.M."/>
        </authorList>
    </citation>
    <scope>NUCLEOTIDE SEQUENCE [LARGE SCALE GENOMIC DNA]</scope>
    <source>
        <strain evidence="1 2">DAOM 227022</strain>
    </source>
</reference>
<dbReference type="Proteomes" id="UP000265703">
    <property type="component" value="Unassembled WGS sequence"/>
</dbReference>
<dbReference type="EMBL" id="QKYT01000098">
    <property type="protein sequence ID" value="RIA93734.1"/>
    <property type="molecule type" value="Genomic_DNA"/>
</dbReference>
<dbReference type="OrthoDB" id="2419256at2759"/>
<accession>A0A397TFT6</accession>
<dbReference type="AlphaFoldDB" id="A0A397TFT6"/>
<keyword evidence="2" id="KW-1185">Reference proteome</keyword>
<comment type="caution">
    <text evidence="1">The sequence shown here is derived from an EMBL/GenBank/DDBJ whole genome shotgun (WGS) entry which is preliminary data.</text>
</comment>
<gene>
    <name evidence="1" type="ORF">C1645_819029</name>
</gene>
<organism evidence="1 2">
    <name type="scientific">Glomus cerebriforme</name>
    <dbReference type="NCBI Taxonomy" id="658196"/>
    <lineage>
        <taxon>Eukaryota</taxon>
        <taxon>Fungi</taxon>
        <taxon>Fungi incertae sedis</taxon>
        <taxon>Mucoromycota</taxon>
        <taxon>Glomeromycotina</taxon>
        <taxon>Glomeromycetes</taxon>
        <taxon>Glomerales</taxon>
        <taxon>Glomeraceae</taxon>
        <taxon>Glomus</taxon>
    </lineage>
</organism>